<dbReference type="AlphaFoldDB" id="A0A8I1MVZ6"/>
<dbReference type="EMBL" id="JAFKMR010000018">
    <property type="protein sequence ID" value="MBN8744543.1"/>
    <property type="molecule type" value="Genomic_DNA"/>
</dbReference>
<dbReference type="Proteomes" id="UP000664800">
    <property type="component" value="Unassembled WGS sequence"/>
</dbReference>
<evidence type="ECO:0000256" key="1">
    <source>
        <dbReference type="SAM" id="MobiDB-lite"/>
    </source>
</evidence>
<organism evidence="2 3">
    <name type="scientific">Thiomonas arsenitoxydans (strain DSM 22701 / CIP 110005 / 3As)</name>
    <dbReference type="NCBI Taxonomy" id="426114"/>
    <lineage>
        <taxon>Bacteria</taxon>
        <taxon>Pseudomonadati</taxon>
        <taxon>Pseudomonadota</taxon>
        <taxon>Betaproteobacteria</taxon>
        <taxon>Burkholderiales</taxon>
        <taxon>Thiomonas</taxon>
    </lineage>
</organism>
<feature type="compositionally biased region" description="Low complexity" evidence="1">
    <location>
        <begin position="1"/>
        <end position="13"/>
    </location>
</feature>
<accession>A0A8I1MVZ6</accession>
<gene>
    <name evidence="2" type="ORF">J0I24_09570</name>
</gene>
<evidence type="ECO:0000313" key="2">
    <source>
        <dbReference type="EMBL" id="MBN8744543.1"/>
    </source>
</evidence>
<comment type="caution">
    <text evidence="2">The sequence shown here is derived from an EMBL/GenBank/DDBJ whole genome shotgun (WGS) entry which is preliminary data.</text>
</comment>
<name>A0A8I1MVZ6_THIA3</name>
<dbReference type="RefSeq" id="WP_276730484.1">
    <property type="nucleotide sequence ID" value="NZ_JAFKMR010000018.1"/>
</dbReference>
<sequence>MVIVPDNSDLSRASARDAARATGAKVASPAYKPGQPNLLAALSDAIHAAHERLPIWNGRGDPAGKLANASLRADAEKSAYTKLIIAPIAEARPWTPVRASQSISTGTEIGR</sequence>
<proteinExistence type="predicted"/>
<evidence type="ECO:0000313" key="3">
    <source>
        <dbReference type="Proteomes" id="UP000664800"/>
    </source>
</evidence>
<protein>
    <submittedName>
        <fullName evidence="2">Uncharacterized protein</fullName>
    </submittedName>
</protein>
<feature type="region of interest" description="Disordered" evidence="1">
    <location>
        <begin position="1"/>
        <end position="28"/>
    </location>
</feature>
<reference evidence="2" key="1">
    <citation type="submission" date="2021-02" db="EMBL/GenBank/DDBJ databases">
        <title>Thiocyanate and organic carbon inputs drive convergent selection for specific autotrophic Afipia and Thiobacillus strains within complex microbiomes.</title>
        <authorList>
            <person name="Huddy R.J."/>
            <person name="Sachdeva R."/>
            <person name="Kadzinga F."/>
            <person name="Kantor R.S."/>
            <person name="Harrison S.T.L."/>
            <person name="Banfield J.F."/>
        </authorList>
    </citation>
    <scope>NUCLEOTIDE SEQUENCE</scope>
    <source>
        <strain evidence="2">SCN18_13_7_16_R3_B_64_19</strain>
    </source>
</reference>